<dbReference type="SUPFAM" id="SSF51261">
    <property type="entry name" value="Duplicated hybrid motif"/>
    <property type="match status" value="1"/>
</dbReference>
<feature type="chain" id="PRO_5047013345" evidence="3">
    <location>
        <begin position="30"/>
        <end position="404"/>
    </location>
</feature>
<keyword evidence="2" id="KW-0175">Coiled coil</keyword>
<evidence type="ECO:0000313" key="6">
    <source>
        <dbReference type="EMBL" id="MBD3920849.1"/>
    </source>
</evidence>
<dbReference type="InterPro" id="IPR050570">
    <property type="entry name" value="Cell_wall_metabolism_enzyme"/>
</dbReference>
<comment type="caution">
    <text evidence="6">The sequence shown here is derived from an EMBL/GenBank/DDBJ whole genome shotgun (WGS) entry which is preliminary data.</text>
</comment>
<evidence type="ECO:0000313" key="7">
    <source>
        <dbReference type="Proteomes" id="UP000609346"/>
    </source>
</evidence>
<evidence type="ECO:0000259" key="5">
    <source>
        <dbReference type="Pfam" id="PF24568"/>
    </source>
</evidence>
<dbReference type="RefSeq" id="WP_191205111.1">
    <property type="nucleotide sequence ID" value="NZ_JACXZA010000004.1"/>
</dbReference>
<dbReference type="EMBL" id="JACXZA010000004">
    <property type="protein sequence ID" value="MBD3920849.1"/>
    <property type="molecule type" value="Genomic_DNA"/>
</dbReference>
<dbReference type="InterPro" id="IPR016047">
    <property type="entry name" value="M23ase_b-sheet_dom"/>
</dbReference>
<dbReference type="CDD" id="cd12797">
    <property type="entry name" value="M23_peptidase"/>
    <property type="match status" value="1"/>
</dbReference>
<proteinExistence type="predicted"/>
<evidence type="ECO:0000259" key="4">
    <source>
        <dbReference type="Pfam" id="PF01551"/>
    </source>
</evidence>
<keyword evidence="7" id="KW-1185">Reference proteome</keyword>
<gene>
    <name evidence="6" type="ORF">H8B09_18930</name>
</gene>
<dbReference type="Gene3D" id="6.10.250.3150">
    <property type="match status" value="1"/>
</dbReference>
<protein>
    <submittedName>
        <fullName evidence="6">Peptidoglycan DD-metalloendopeptidase family protein</fullName>
    </submittedName>
</protein>
<dbReference type="Pfam" id="PF01551">
    <property type="entry name" value="Peptidase_M23"/>
    <property type="match status" value="1"/>
</dbReference>
<evidence type="ECO:0000256" key="2">
    <source>
        <dbReference type="SAM" id="Coils"/>
    </source>
</evidence>
<accession>A0ABR8N239</accession>
<name>A0ABR8N239_9BACL</name>
<dbReference type="InterPro" id="IPR057309">
    <property type="entry name" value="PcsB_CC"/>
</dbReference>
<sequence>MKRSGTWKKATAVTTALLIAATVWQTGTAAPEIEAASKISEINKQLDALKKQSDAAASTRKAAEKESKDVLALKNQAASSVNEILKQLDQVGQQINGVQKQINQTEDDLLQAGQALEEAEDRVEKRDKMLQSRLRLMYQNGVVSYLDVLMSSTSFTDFVDRFDALQAIVNQDKDVLEQHKKDKALVAQKKVEIQNKLSDVKDMYAKLNEYQGVLAQKEKAKEKLIAQYNQKMEELEDISEEQEQLMVDNAKKIADLERKKREEQKKQTVFYTGGALAVPLKTSYRVSSGFGYRTHPIFHTKKLHAGIDLAAPEGTSIYAAEGGVVITAGWTSGYGNTVILDHGNGLWTLYGHIRNGGIKVKVGETVKRGEKIAEVGSTGNSTGNHLHFEVRVNGTPKDPTNYLK</sequence>
<reference evidence="6 7" key="1">
    <citation type="submission" date="2020-09" db="EMBL/GenBank/DDBJ databases">
        <title>Paenibacillus sp. strain PR3 16S rRNA gene Genome sequencing and assembly.</title>
        <authorList>
            <person name="Kim J."/>
        </authorList>
    </citation>
    <scope>NUCLEOTIDE SEQUENCE [LARGE SCALE GENOMIC DNA]</scope>
    <source>
        <strain evidence="6 7">PR3</strain>
    </source>
</reference>
<dbReference type="PANTHER" id="PTHR21666">
    <property type="entry name" value="PEPTIDASE-RELATED"/>
    <property type="match status" value="1"/>
</dbReference>
<dbReference type="Proteomes" id="UP000609346">
    <property type="component" value="Unassembled WGS sequence"/>
</dbReference>
<dbReference type="Gene3D" id="2.70.70.10">
    <property type="entry name" value="Glucose Permease (Domain IIA)"/>
    <property type="match status" value="1"/>
</dbReference>
<dbReference type="Pfam" id="PF24568">
    <property type="entry name" value="CC_PcsB"/>
    <property type="match status" value="1"/>
</dbReference>
<dbReference type="PANTHER" id="PTHR21666:SF289">
    <property type="entry name" value="L-ALA--D-GLU ENDOPEPTIDASE"/>
    <property type="match status" value="1"/>
</dbReference>
<evidence type="ECO:0000256" key="3">
    <source>
        <dbReference type="SAM" id="SignalP"/>
    </source>
</evidence>
<organism evidence="6 7">
    <name type="scientific">Paenibacillus terricola</name>
    <dbReference type="NCBI Taxonomy" id="2763503"/>
    <lineage>
        <taxon>Bacteria</taxon>
        <taxon>Bacillati</taxon>
        <taxon>Bacillota</taxon>
        <taxon>Bacilli</taxon>
        <taxon>Bacillales</taxon>
        <taxon>Paenibacillaceae</taxon>
        <taxon>Paenibacillus</taxon>
    </lineage>
</organism>
<feature type="domain" description="Peptidoglycan hydrolase PcsB coiled-coil" evidence="5">
    <location>
        <begin position="117"/>
        <end position="189"/>
    </location>
</feature>
<feature type="domain" description="M23ase beta-sheet core" evidence="4">
    <location>
        <begin position="303"/>
        <end position="399"/>
    </location>
</feature>
<keyword evidence="1 3" id="KW-0732">Signal</keyword>
<feature type="coiled-coil region" evidence="2">
    <location>
        <begin position="32"/>
        <end position="122"/>
    </location>
</feature>
<dbReference type="InterPro" id="IPR011055">
    <property type="entry name" value="Dup_hybrid_motif"/>
</dbReference>
<feature type="signal peptide" evidence="3">
    <location>
        <begin position="1"/>
        <end position="29"/>
    </location>
</feature>
<evidence type="ECO:0000256" key="1">
    <source>
        <dbReference type="ARBA" id="ARBA00022729"/>
    </source>
</evidence>
<feature type="coiled-coil region" evidence="2">
    <location>
        <begin position="207"/>
        <end position="267"/>
    </location>
</feature>